<dbReference type="InterPro" id="IPR001347">
    <property type="entry name" value="SIS_dom"/>
</dbReference>
<reference evidence="3" key="1">
    <citation type="journal article" date="2020" name="Stud. Mycol.">
        <title>101 Dothideomycetes genomes: a test case for predicting lifestyles and emergence of pathogens.</title>
        <authorList>
            <person name="Haridas S."/>
            <person name="Albert R."/>
            <person name="Binder M."/>
            <person name="Bloem J."/>
            <person name="Labutti K."/>
            <person name="Salamov A."/>
            <person name="Andreopoulos B."/>
            <person name="Baker S."/>
            <person name="Barry K."/>
            <person name="Bills G."/>
            <person name="Bluhm B."/>
            <person name="Cannon C."/>
            <person name="Castanera R."/>
            <person name="Culley D."/>
            <person name="Daum C."/>
            <person name="Ezra D."/>
            <person name="Gonzalez J."/>
            <person name="Henrissat B."/>
            <person name="Kuo A."/>
            <person name="Liang C."/>
            <person name="Lipzen A."/>
            <person name="Lutzoni F."/>
            <person name="Magnuson J."/>
            <person name="Mondo S."/>
            <person name="Nolan M."/>
            <person name="Ohm R."/>
            <person name="Pangilinan J."/>
            <person name="Park H.-J."/>
            <person name="Ramirez L."/>
            <person name="Alfaro M."/>
            <person name="Sun H."/>
            <person name="Tritt A."/>
            <person name="Yoshinaga Y."/>
            <person name="Zwiers L.-H."/>
            <person name="Turgeon B."/>
            <person name="Goodwin S."/>
            <person name="Spatafora J."/>
            <person name="Crous P."/>
            <person name="Grigoriev I."/>
        </authorList>
    </citation>
    <scope>NUCLEOTIDE SEQUENCE</scope>
    <source>
        <strain evidence="3">CBS 269.34</strain>
    </source>
</reference>
<evidence type="ECO:0000313" key="4">
    <source>
        <dbReference type="Proteomes" id="UP000799750"/>
    </source>
</evidence>
<dbReference type="Gene3D" id="3.40.50.10490">
    <property type="entry name" value="Glucose-6-phosphate isomerase like protein, domain 1"/>
    <property type="match status" value="1"/>
</dbReference>
<accession>A0A6A6QQZ8</accession>
<feature type="domain" description="SIS" evidence="2">
    <location>
        <begin position="92"/>
        <end position="240"/>
    </location>
</feature>
<evidence type="ECO:0000259" key="2">
    <source>
        <dbReference type="PROSITE" id="PS51464"/>
    </source>
</evidence>
<dbReference type="GO" id="GO:1901135">
    <property type="term" value="P:carbohydrate derivative metabolic process"/>
    <property type="evidence" value="ECO:0007669"/>
    <property type="project" value="InterPro"/>
</dbReference>
<organism evidence="3 4">
    <name type="scientific">Lophium mytilinum</name>
    <dbReference type="NCBI Taxonomy" id="390894"/>
    <lineage>
        <taxon>Eukaryota</taxon>
        <taxon>Fungi</taxon>
        <taxon>Dikarya</taxon>
        <taxon>Ascomycota</taxon>
        <taxon>Pezizomycotina</taxon>
        <taxon>Dothideomycetes</taxon>
        <taxon>Pleosporomycetidae</taxon>
        <taxon>Mytilinidiales</taxon>
        <taxon>Mytilinidiaceae</taxon>
        <taxon>Lophium</taxon>
    </lineage>
</organism>
<gene>
    <name evidence="3" type="ORF">BU16DRAFT_51117</name>
</gene>
<evidence type="ECO:0000313" key="3">
    <source>
        <dbReference type="EMBL" id="KAF2494918.1"/>
    </source>
</evidence>
<dbReference type="Pfam" id="PF01380">
    <property type="entry name" value="SIS"/>
    <property type="match status" value="1"/>
</dbReference>
<dbReference type="PROSITE" id="PS51464">
    <property type="entry name" value="SIS"/>
    <property type="match status" value="1"/>
</dbReference>
<protein>
    <submittedName>
        <fullName evidence="3">SIS domain-containing protein</fullName>
    </submittedName>
</protein>
<evidence type="ECO:0000256" key="1">
    <source>
        <dbReference type="SAM" id="MobiDB-lite"/>
    </source>
</evidence>
<dbReference type="InterPro" id="IPR046348">
    <property type="entry name" value="SIS_dom_sf"/>
</dbReference>
<dbReference type="PANTHER" id="PTHR38418:SF2">
    <property type="entry name" value="SUGAR ISOMERASE, KPSF_GUTQ (AFU_ORTHOLOGUE AFUA_6G08860)"/>
    <property type="match status" value="1"/>
</dbReference>
<dbReference type="SUPFAM" id="SSF53697">
    <property type="entry name" value="SIS domain"/>
    <property type="match status" value="1"/>
</dbReference>
<keyword evidence="4" id="KW-1185">Reference proteome</keyword>
<name>A0A6A6QQZ8_9PEZI</name>
<proteinExistence type="predicted"/>
<dbReference type="Proteomes" id="UP000799750">
    <property type="component" value="Unassembled WGS sequence"/>
</dbReference>
<feature type="region of interest" description="Disordered" evidence="1">
    <location>
        <begin position="1"/>
        <end position="48"/>
    </location>
</feature>
<dbReference type="GO" id="GO:0097367">
    <property type="term" value="F:carbohydrate derivative binding"/>
    <property type="evidence" value="ECO:0007669"/>
    <property type="project" value="InterPro"/>
</dbReference>
<feature type="compositionally biased region" description="Polar residues" evidence="1">
    <location>
        <begin position="13"/>
        <end position="23"/>
    </location>
</feature>
<dbReference type="PANTHER" id="PTHR38418">
    <property type="entry name" value="SUGAR ISOMERASE, KPSF/GUTQ (AFU_ORTHOLOGUE AFUA_6G08860)"/>
    <property type="match status" value="1"/>
</dbReference>
<dbReference type="OrthoDB" id="1872003at2759"/>
<dbReference type="EMBL" id="MU004190">
    <property type="protein sequence ID" value="KAF2494918.1"/>
    <property type="molecule type" value="Genomic_DNA"/>
</dbReference>
<sequence>MLALSTPPIMAPTTRSNSLSGSCTLKRKRSTSLPLTPPLSLDDSGSDNDSTRSLARAVNVLSTAATALSHATRLYQTLPSARDGLLRAVDCITHVHAAGGRLIVCGVGKSGLVGRKTVATMKSLGLGASFLHAGEAMHGDLGDVRENDALLFITFSGRTPELLSLLPHLPKNIPLLALTAHTSIEDCPLLASRPDAILLPAPIHEPEEVSFGVCAPTTSTTVAIAIGDMLAITAADAVHRERARDVFRRNHPGGAIGAKVEEVVAVKEVEIVVESESDDDVQFRKRQREISNGTIVETGEHLCR</sequence>
<feature type="compositionally biased region" description="Low complexity" evidence="1">
    <location>
        <begin position="31"/>
        <end position="43"/>
    </location>
</feature>
<dbReference type="AlphaFoldDB" id="A0A6A6QQZ8"/>